<evidence type="ECO:0000313" key="7">
    <source>
        <dbReference type="Proteomes" id="UP000591131"/>
    </source>
</evidence>
<dbReference type="EMBL" id="JAAPAO010000235">
    <property type="protein sequence ID" value="KAF4666436.1"/>
    <property type="molecule type" value="Genomic_DNA"/>
</dbReference>
<reference evidence="6 7" key="1">
    <citation type="submission" date="2020-04" db="EMBL/GenBank/DDBJ databases">
        <title>Perkinsus chesapeaki whole genome sequence.</title>
        <authorList>
            <person name="Bogema D.R."/>
        </authorList>
    </citation>
    <scope>NUCLEOTIDE SEQUENCE [LARGE SCALE GENOMIC DNA]</scope>
    <source>
        <strain evidence="6">ATCC PRA-425</strain>
    </source>
</reference>
<dbReference type="AlphaFoldDB" id="A0A7J6M4T0"/>
<evidence type="ECO:0000256" key="1">
    <source>
        <dbReference type="ARBA" id="ARBA00004245"/>
    </source>
</evidence>
<comment type="similarity">
    <text evidence="2">Belongs to the KIF-binding protein family.</text>
</comment>
<dbReference type="Proteomes" id="UP000591131">
    <property type="component" value="Unassembled WGS sequence"/>
</dbReference>
<comment type="subcellular location">
    <subcellularLocation>
        <location evidence="1">Cytoplasm</location>
        <location evidence="1">Cytoskeleton</location>
    </subcellularLocation>
</comment>
<evidence type="ECO:0000256" key="3">
    <source>
        <dbReference type="ARBA" id="ARBA00016840"/>
    </source>
</evidence>
<keyword evidence="4" id="KW-0963">Cytoplasm</keyword>
<gene>
    <name evidence="6" type="ORF">FOL47_004104</name>
</gene>
<dbReference type="OrthoDB" id="409897at2759"/>
<evidence type="ECO:0000256" key="5">
    <source>
        <dbReference type="ARBA" id="ARBA00023212"/>
    </source>
</evidence>
<dbReference type="InterPro" id="IPR022083">
    <property type="entry name" value="KBP"/>
</dbReference>
<proteinExistence type="inferred from homology"/>
<accession>A0A7J6M4T0</accession>
<dbReference type="Pfam" id="PF12309">
    <property type="entry name" value="KBP_C"/>
    <property type="match status" value="1"/>
</dbReference>
<dbReference type="PANTHER" id="PTHR46321">
    <property type="entry name" value="KIF1-BINDING PROTEIN"/>
    <property type="match status" value="1"/>
</dbReference>
<evidence type="ECO:0000313" key="6">
    <source>
        <dbReference type="EMBL" id="KAF4666436.1"/>
    </source>
</evidence>
<comment type="caution">
    <text evidence="6">The sequence shown here is derived from an EMBL/GenBank/DDBJ whole genome shotgun (WGS) entry which is preliminary data.</text>
</comment>
<dbReference type="GO" id="GO:0005856">
    <property type="term" value="C:cytoskeleton"/>
    <property type="evidence" value="ECO:0007669"/>
    <property type="project" value="UniProtKB-SubCell"/>
</dbReference>
<name>A0A7J6M4T0_PERCH</name>
<evidence type="ECO:0000256" key="2">
    <source>
        <dbReference type="ARBA" id="ARBA00010305"/>
    </source>
</evidence>
<protein>
    <recommendedName>
        <fullName evidence="3">KIF-binding protein</fullName>
    </recommendedName>
</protein>
<keyword evidence="7" id="KW-1185">Reference proteome</keyword>
<organism evidence="6 7">
    <name type="scientific">Perkinsus chesapeaki</name>
    <name type="common">Clam parasite</name>
    <name type="synonym">Perkinsus andrewsi</name>
    <dbReference type="NCBI Taxonomy" id="330153"/>
    <lineage>
        <taxon>Eukaryota</taxon>
        <taxon>Sar</taxon>
        <taxon>Alveolata</taxon>
        <taxon>Perkinsozoa</taxon>
        <taxon>Perkinsea</taxon>
        <taxon>Perkinsida</taxon>
        <taxon>Perkinsidae</taxon>
        <taxon>Perkinsus</taxon>
    </lineage>
</organism>
<evidence type="ECO:0000256" key="4">
    <source>
        <dbReference type="ARBA" id="ARBA00022490"/>
    </source>
</evidence>
<sequence length="396" mass="44950">MSNVHAGRTADECLAFWRCKAEVIEKKLTEEQASAIQWGSLSNDDVERREVRWDAENGFPEKVTIRDGYAVFDGTSAMQEEVREGTGGVGNPEEQVLNLSKEILVRSAVSFPSIHEAIERAMRTHNTAFLAAHGPTIDHRKQLTYCANGFTTARELFKVAQYFDQQALSVFVLDGYASDHIQTVQELARLHEALEFWESDPKRLIGLLKRRVKLLEPVLEEINPTVYVQFYRQLSYEIGDIYKQLSDGIIGSQGEEYEVGVPHPVSGPEEARQLRRYISKAVKSFTRFLDSFKAPTQNGPLGVQDELDDSAIPHIITAREHIARLLSKEPSTSPMERLESLTTALSHYEWVRDYAWHHKEQISRSPKENQEAVRLTSEMAELVPVQIARLKSALSR</sequence>
<dbReference type="PANTHER" id="PTHR46321:SF1">
    <property type="entry name" value="KIF-BINDING PROTEIN"/>
    <property type="match status" value="1"/>
</dbReference>
<keyword evidence="5" id="KW-0206">Cytoskeleton</keyword>